<organism evidence="1 2">
    <name type="scientific">Phanerochaete carnosa (strain HHB-10118-sp)</name>
    <name type="common">White-rot fungus</name>
    <name type="synonym">Peniophora carnosa</name>
    <dbReference type="NCBI Taxonomy" id="650164"/>
    <lineage>
        <taxon>Eukaryota</taxon>
        <taxon>Fungi</taxon>
        <taxon>Dikarya</taxon>
        <taxon>Basidiomycota</taxon>
        <taxon>Agaricomycotina</taxon>
        <taxon>Agaricomycetes</taxon>
        <taxon>Polyporales</taxon>
        <taxon>Phanerochaetaceae</taxon>
        <taxon>Phanerochaete</taxon>
    </lineage>
</organism>
<sequence length="130" mass="14461">MSQLQDGDRAAFAKAFYDTLSEERHDKAAHMGLGSEVRFKNTARAMCSAQHARRATLCTSSCAQHLTDIPCAYLLPASSILVQRSKSASIYLYAPAHSRVCPIFSDERDYRVSRRSGARLQLSTRMLFTG</sequence>
<evidence type="ECO:0000313" key="2">
    <source>
        <dbReference type="Proteomes" id="UP000008370"/>
    </source>
</evidence>
<proteinExistence type="predicted"/>
<keyword evidence="2" id="KW-1185">Reference proteome</keyword>
<dbReference type="GeneID" id="18913872"/>
<dbReference type="KEGG" id="pco:PHACADRAFT_246663"/>
<evidence type="ECO:0000313" key="1">
    <source>
        <dbReference type="EMBL" id="EKM60631.1"/>
    </source>
</evidence>
<dbReference type="Proteomes" id="UP000008370">
    <property type="component" value="Unassembled WGS sequence"/>
</dbReference>
<dbReference type="AlphaFoldDB" id="K5VCH1"/>
<accession>K5VCH1</accession>
<reference evidence="1 2" key="1">
    <citation type="journal article" date="2012" name="BMC Genomics">
        <title>Comparative genomics of the white-rot fungi, Phanerochaete carnosa and P. chrysosporium, to elucidate the genetic basis of the distinct wood types they colonize.</title>
        <authorList>
            <person name="Suzuki H."/>
            <person name="MacDonald J."/>
            <person name="Syed K."/>
            <person name="Salamov A."/>
            <person name="Hori C."/>
            <person name="Aerts A."/>
            <person name="Henrissat B."/>
            <person name="Wiebenga A."/>
            <person name="vanKuyk P.A."/>
            <person name="Barry K."/>
            <person name="Lindquist E."/>
            <person name="LaButti K."/>
            <person name="Lapidus A."/>
            <person name="Lucas S."/>
            <person name="Coutinho P."/>
            <person name="Gong Y."/>
            <person name="Samejima M."/>
            <person name="Mahadevan R."/>
            <person name="Abou-Zaid M."/>
            <person name="de Vries R.P."/>
            <person name="Igarashi K."/>
            <person name="Yadav J.S."/>
            <person name="Grigoriev I.V."/>
            <person name="Master E.R."/>
        </authorList>
    </citation>
    <scope>NUCLEOTIDE SEQUENCE [LARGE SCALE GENOMIC DNA]</scope>
    <source>
        <strain evidence="1 2">HHB-10118-sp</strain>
    </source>
</reference>
<dbReference type="RefSeq" id="XP_007390079.1">
    <property type="nucleotide sequence ID" value="XM_007390017.1"/>
</dbReference>
<protein>
    <submittedName>
        <fullName evidence="1">Uncharacterized protein</fullName>
    </submittedName>
</protein>
<gene>
    <name evidence="1" type="ORF">PHACADRAFT_246663</name>
</gene>
<name>K5VCH1_PHACS</name>
<dbReference type="HOGENOM" id="CLU_1938890_0_0_1"/>
<dbReference type="InParanoid" id="K5VCH1"/>
<dbReference type="EMBL" id="JH930468">
    <property type="protein sequence ID" value="EKM60631.1"/>
    <property type="molecule type" value="Genomic_DNA"/>
</dbReference>